<gene>
    <name evidence="1" type="primary">g2748</name>
    <name evidence="1" type="ORF">NpPPO83_00002748</name>
</gene>
<name>A0ACB5RZ94_9PEZI</name>
<protein>
    <submittedName>
        <fullName evidence="1">Acyl-CoA thioesterase II</fullName>
    </submittedName>
</protein>
<reference evidence="1" key="1">
    <citation type="submission" date="2024-09" db="EMBL/GenBank/DDBJ databases">
        <title>Draft Genome Sequences of Neofusicoccum parvum.</title>
        <authorList>
            <person name="Ashida A."/>
            <person name="Camagna M."/>
            <person name="Tanaka A."/>
            <person name="Takemoto D."/>
        </authorList>
    </citation>
    <scope>NUCLEOTIDE SEQUENCE</scope>
    <source>
        <strain evidence="1">PPO83</strain>
    </source>
</reference>
<accession>A0ACB5RZ94</accession>
<dbReference type="Proteomes" id="UP001165186">
    <property type="component" value="Unassembled WGS sequence"/>
</dbReference>
<comment type="caution">
    <text evidence="1">The sequence shown here is derived from an EMBL/GenBank/DDBJ whole genome shotgun (WGS) entry which is preliminary data.</text>
</comment>
<organism evidence="1 2">
    <name type="scientific">Neofusicoccum parvum</name>
    <dbReference type="NCBI Taxonomy" id="310453"/>
    <lineage>
        <taxon>Eukaryota</taxon>
        <taxon>Fungi</taxon>
        <taxon>Dikarya</taxon>
        <taxon>Ascomycota</taxon>
        <taxon>Pezizomycotina</taxon>
        <taxon>Dothideomycetes</taxon>
        <taxon>Dothideomycetes incertae sedis</taxon>
        <taxon>Botryosphaeriales</taxon>
        <taxon>Botryosphaeriaceae</taxon>
        <taxon>Neofusicoccum</taxon>
    </lineage>
</organism>
<sequence length="357" mass="38742">MPPVIPIPPDGCDFAELMALEKIGENTFRSIAKPCPGGPRVIDGKNYITTYGGHVYAQAAWAAAQTVGEGCVIHNTSGYFLSPGLSTHPFTYTTTPLRTGRTITTLTVTATQPTSPLSPRAPCFTATISLKRPSTPPLTYQTPPSPSSTPLTRFATLLHGRHPRALPRRTYADMWAVVASASRAPHRSASLPGLSWAQLPYAAAERAQARMANMYAVTGRLGRAVNLHVCAHLYASDRETIYTVARQLGVWGRVEAVASVSHKVVVHELGEGVMFGEGEEGGEGEKWFCQEVWTDRWADGRVVVHGRIYDVDTGKHVASTMQDGILKADFGGDDEEVERVREGFERGVVAKKARAKM</sequence>
<dbReference type="EMBL" id="BSXG01000023">
    <property type="protein sequence ID" value="GME25875.1"/>
    <property type="molecule type" value="Genomic_DNA"/>
</dbReference>
<proteinExistence type="predicted"/>
<evidence type="ECO:0000313" key="1">
    <source>
        <dbReference type="EMBL" id="GME25875.1"/>
    </source>
</evidence>
<evidence type="ECO:0000313" key="2">
    <source>
        <dbReference type="Proteomes" id="UP001165186"/>
    </source>
</evidence>
<keyword evidence="2" id="KW-1185">Reference proteome</keyword>